<dbReference type="PANTHER" id="PTHR23427">
    <property type="entry name" value="SURFEIT LOCUS PROTEIN"/>
    <property type="match status" value="1"/>
</dbReference>
<dbReference type="InterPro" id="IPR045214">
    <property type="entry name" value="Surf1/Surf4"/>
</dbReference>
<dbReference type="PROSITE" id="PS50895">
    <property type="entry name" value="SURF1"/>
    <property type="match status" value="1"/>
</dbReference>
<evidence type="ECO:0000256" key="5">
    <source>
        <dbReference type="ARBA" id="ARBA00023136"/>
    </source>
</evidence>
<evidence type="ECO:0000256" key="3">
    <source>
        <dbReference type="ARBA" id="ARBA00022692"/>
    </source>
</evidence>
<dbReference type="CDD" id="cd06662">
    <property type="entry name" value="SURF1"/>
    <property type="match status" value="1"/>
</dbReference>
<proteinExistence type="inferred from homology"/>
<comment type="subcellular location">
    <subcellularLocation>
        <location evidence="6">Cell membrane</location>
        <topology evidence="6">Multi-pass membrane protein</topology>
    </subcellularLocation>
    <subcellularLocation>
        <location evidence="1">Membrane</location>
    </subcellularLocation>
</comment>
<dbReference type="Pfam" id="PF02104">
    <property type="entry name" value="SURF1"/>
    <property type="match status" value="1"/>
</dbReference>
<keyword evidence="4 6" id="KW-1133">Transmembrane helix</keyword>
<dbReference type="PANTHER" id="PTHR23427:SF2">
    <property type="entry name" value="SURFEIT LOCUS PROTEIN 1"/>
    <property type="match status" value="1"/>
</dbReference>
<evidence type="ECO:0000313" key="8">
    <source>
        <dbReference type="Proteomes" id="UP000535937"/>
    </source>
</evidence>
<dbReference type="AlphaFoldDB" id="A0A7W4WG36"/>
<reference evidence="7 8" key="1">
    <citation type="submission" date="2020-08" db="EMBL/GenBank/DDBJ databases">
        <title>Genomic Encyclopedia of Type Strains, Phase III (KMG-III): the genomes of soil and plant-associated and newly described type strains.</title>
        <authorList>
            <person name="Whitman W."/>
        </authorList>
    </citation>
    <scope>NUCLEOTIDE SEQUENCE [LARGE SCALE GENOMIC DNA]</scope>
    <source>
        <strain evidence="7 8">CECT 8799</strain>
    </source>
</reference>
<dbReference type="EMBL" id="JACHWZ010000039">
    <property type="protein sequence ID" value="MBB3063594.1"/>
    <property type="molecule type" value="Genomic_DNA"/>
</dbReference>
<evidence type="ECO:0000256" key="6">
    <source>
        <dbReference type="RuleBase" id="RU363076"/>
    </source>
</evidence>
<sequence length="246" mass="27359">MTVHPPAAQAKTASVAPIRNWPLTLLSGLLLPVLLGLGLWQLQRAEEKAQLNAAIDARLSAQPRKPAELEAIQAYTPVRLSGYYRDEIRYLDNRTRNGRVGYEILQVFVSGKERWLVNRGWVPAGVNREQLPEVPWPRAAKVITGFLYPLDDTGEVPTGPRVQSANRALGRELALAQPTWSVRLSADSDTALLTGWQLINSPPQRHTAYAVQWFAMAAALLVLWLFAATDLPRKLRKKSSPRADSD</sequence>
<gene>
    <name evidence="7" type="ORF">FHS09_004454</name>
</gene>
<evidence type="ECO:0000256" key="1">
    <source>
        <dbReference type="ARBA" id="ARBA00004370"/>
    </source>
</evidence>
<feature type="transmembrane region" description="Helical" evidence="6">
    <location>
        <begin position="21"/>
        <end position="42"/>
    </location>
</feature>
<evidence type="ECO:0000256" key="2">
    <source>
        <dbReference type="ARBA" id="ARBA00007165"/>
    </source>
</evidence>
<dbReference type="GO" id="GO:0005886">
    <property type="term" value="C:plasma membrane"/>
    <property type="evidence" value="ECO:0007669"/>
    <property type="project" value="UniProtKB-SubCell"/>
</dbReference>
<feature type="transmembrane region" description="Helical" evidence="6">
    <location>
        <begin position="209"/>
        <end position="228"/>
    </location>
</feature>
<keyword evidence="8" id="KW-1185">Reference proteome</keyword>
<keyword evidence="5 6" id="KW-0472">Membrane</keyword>
<organism evidence="7 8">
    <name type="scientific">Microbulbifer rhizosphaerae</name>
    <dbReference type="NCBI Taxonomy" id="1562603"/>
    <lineage>
        <taxon>Bacteria</taxon>
        <taxon>Pseudomonadati</taxon>
        <taxon>Pseudomonadota</taxon>
        <taxon>Gammaproteobacteria</taxon>
        <taxon>Cellvibrionales</taxon>
        <taxon>Microbulbiferaceae</taxon>
        <taxon>Microbulbifer</taxon>
    </lineage>
</organism>
<name>A0A7W4WG36_9GAMM</name>
<dbReference type="RefSeq" id="WP_183463913.1">
    <property type="nucleotide sequence ID" value="NZ_JACHWZ010000039.1"/>
</dbReference>
<evidence type="ECO:0000313" key="7">
    <source>
        <dbReference type="EMBL" id="MBB3063594.1"/>
    </source>
</evidence>
<evidence type="ECO:0000256" key="4">
    <source>
        <dbReference type="ARBA" id="ARBA00022989"/>
    </source>
</evidence>
<keyword evidence="3 6" id="KW-0812">Transmembrane</keyword>
<accession>A0A7W4WG36</accession>
<keyword evidence="6" id="KW-1003">Cell membrane</keyword>
<dbReference type="InterPro" id="IPR002994">
    <property type="entry name" value="Surf1/Shy1"/>
</dbReference>
<comment type="caution">
    <text evidence="7">The sequence shown here is derived from an EMBL/GenBank/DDBJ whole genome shotgun (WGS) entry which is preliminary data.</text>
</comment>
<comment type="similarity">
    <text evidence="2 6">Belongs to the SURF1 family.</text>
</comment>
<dbReference type="Proteomes" id="UP000535937">
    <property type="component" value="Unassembled WGS sequence"/>
</dbReference>
<protein>
    <recommendedName>
        <fullName evidence="6">SURF1-like protein</fullName>
    </recommendedName>
</protein>